<evidence type="ECO:0000256" key="2">
    <source>
        <dbReference type="ARBA" id="ARBA00023242"/>
    </source>
</evidence>
<dbReference type="PANTHER" id="PTHR46910:SF38">
    <property type="entry name" value="ZN(2)-C6 FUNGAL-TYPE DOMAIN-CONTAINING PROTEIN"/>
    <property type="match status" value="1"/>
</dbReference>
<evidence type="ECO:0000256" key="1">
    <source>
        <dbReference type="ARBA" id="ARBA00022723"/>
    </source>
</evidence>
<feature type="region of interest" description="Disordered" evidence="3">
    <location>
        <begin position="133"/>
        <end position="156"/>
    </location>
</feature>
<dbReference type="GO" id="GO:0000981">
    <property type="term" value="F:DNA-binding transcription factor activity, RNA polymerase II-specific"/>
    <property type="evidence" value="ECO:0007669"/>
    <property type="project" value="InterPro"/>
</dbReference>
<evidence type="ECO:0000313" key="5">
    <source>
        <dbReference type="EMBL" id="KAJ4465202.1"/>
    </source>
</evidence>
<keyword evidence="1" id="KW-0479">Metal-binding</keyword>
<dbReference type="InterPro" id="IPR050987">
    <property type="entry name" value="AtrR-like"/>
</dbReference>
<dbReference type="SUPFAM" id="SSF57701">
    <property type="entry name" value="Zn2/Cys6 DNA-binding domain"/>
    <property type="match status" value="1"/>
</dbReference>
<accession>A0A9W9DE99</accession>
<reference evidence="5" key="1">
    <citation type="submission" date="2022-08" db="EMBL/GenBank/DDBJ databases">
        <authorList>
            <consortium name="DOE Joint Genome Institute"/>
            <person name="Min B."/>
            <person name="Riley R."/>
            <person name="Sierra-Patev S."/>
            <person name="Naranjo-Ortiz M."/>
            <person name="Looney B."/>
            <person name="Konkel Z."/>
            <person name="Slot J.C."/>
            <person name="Sakamoto Y."/>
            <person name="Steenwyk J.L."/>
            <person name="Rokas A."/>
            <person name="Carro J."/>
            <person name="Camarero S."/>
            <person name="Ferreira P."/>
            <person name="Molpeceres G."/>
            <person name="Ruiz-Duenas F.J."/>
            <person name="Serrano A."/>
            <person name="Henrissat B."/>
            <person name="Drula E."/>
            <person name="Hughes K.W."/>
            <person name="Mata J.L."/>
            <person name="Ishikawa N.K."/>
            <person name="Vargas-Isla R."/>
            <person name="Ushijima S."/>
            <person name="Smith C.A."/>
            <person name="Ahrendt S."/>
            <person name="Andreopoulos W."/>
            <person name="He G."/>
            <person name="Labutti K."/>
            <person name="Lipzen A."/>
            <person name="Ng V."/>
            <person name="Sandor L."/>
            <person name="Barry K."/>
            <person name="Martinez A.T."/>
            <person name="Xiao Y."/>
            <person name="Gibbons J.G."/>
            <person name="Terashima K."/>
            <person name="Hibbett D.S."/>
            <person name="Grigoriev I.V."/>
        </authorList>
    </citation>
    <scope>NUCLEOTIDE SEQUENCE</scope>
    <source>
        <strain evidence="5">Sp2 HRB7682 ss15</strain>
    </source>
</reference>
<dbReference type="GO" id="GO:0008270">
    <property type="term" value="F:zinc ion binding"/>
    <property type="evidence" value="ECO:0007669"/>
    <property type="project" value="InterPro"/>
</dbReference>
<dbReference type="Pfam" id="PF04082">
    <property type="entry name" value="Fungal_trans"/>
    <property type="match status" value="1"/>
</dbReference>
<keyword evidence="2" id="KW-0539">Nucleus</keyword>
<dbReference type="InterPro" id="IPR007219">
    <property type="entry name" value="XnlR_reg_dom"/>
</dbReference>
<feature type="compositionally biased region" description="Low complexity" evidence="3">
    <location>
        <begin position="1"/>
        <end position="12"/>
    </location>
</feature>
<evidence type="ECO:0000259" key="4">
    <source>
        <dbReference type="PROSITE" id="PS50048"/>
    </source>
</evidence>
<sequence length="807" mass="90802">MRSSSSSPSLTSMYPYPGSDRKRRAQGACDFCKKKKVRCDSATRPGNICYNCQNAEVECTHNAEQKKRGPRVGTVRKHPSESVQALITAVLTEPKTYPIPDDPGLVRKMLVDLSQCVRGLERQMSRWRRTVQDITASNPPIGFQSDSEDSDSSEDVSMDDVLATSVQGFTLNNKTESPRRHFGKSSNLVLMRTAVDMKKEVMGDQPVQIVDRRPEFWTVYPWQRQILRPDQQVPLRFPANDLLWGLVDLYFIHVHPFLPLLHRPTFVRAVSDHLHIQDRGFGSVVLCVCAIASRFSQDPRNYPEGITSENSLGWPWYQQVSQVQAVDVEPPTLYQLQHCCLSAIYLKGTSMFHSTWGVIGLGVRFAQEMGVHRKQKGQPMTVQSELWRRAFWVLLGLDVLVSINFGRPRATTDDDFDLEPPIECDDEYWENENPAHAFVQPPGVPSAASFFICYAKLLEIAGLGHRMLFSVRKLHIWKKIVAFGPNWDHKVVTELNSALNQWMSCIPEHLKWDPNREDGLFHRQSCILYFFYYWTQIQIHKQFIPRSNEPSMLKFPSLAICANASRSVMRVLEVIERLNFEILPNFTSPVYVAAIVLLMNVWRNKYSVIPQDTSKDMDDVRHSLKATANYEKKYQIAGRINDALSSMIYMVELYFAGQSATRASPATDSSGSVSTGSASTPDDMLQAPTNNNSPATGSSLPVTSNFRVIPESPLYHPNIHPSTMGSRKITSAEPTYTSDFSNYSAGANGIGAAVHHPMDVASGYFAEYSQANAPSFGTAVPAEDWTAFMANVDEVLLAVDSRGFSYH</sequence>
<dbReference type="PANTHER" id="PTHR46910">
    <property type="entry name" value="TRANSCRIPTION FACTOR PDR1"/>
    <property type="match status" value="1"/>
</dbReference>
<dbReference type="InterPro" id="IPR001138">
    <property type="entry name" value="Zn2Cys6_DnaBD"/>
</dbReference>
<proteinExistence type="predicted"/>
<dbReference type="PROSITE" id="PS00463">
    <property type="entry name" value="ZN2_CY6_FUNGAL_1"/>
    <property type="match status" value="1"/>
</dbReference>
<feature type="compositionally biased region" description="Low complexity" evidence="3">
    <location>
        <begin position="666"/>
        <end position="680"/>
    </location>
</feature>
<feature type="domain" description="Zn(2)-C6 fungal-type" evidence="4">
    <location>
        <begin position="28"/>
        <end position="61"/>
    </location>
</feature>
<protein>
    <submittedName>
        <fullName evidence="5">Fungal-specific transcription factor domain-containing protein</fullName>
    </submittedName>
</protein>
<dbReference type="CDD" id="cd12148">
    <property type="entry name" value="fungal_TF_MHR"/>
    <property type="match status" value="1"/>
</dbReference>
<organism evidence="5 6">
    <name type="scientific">Lentinula lateritia</name>
    <dbReference type="NCBI Taxonomy" id="40482"/>
    <lineage>
        <taxon>Eukaryota</taxon>
        <taxon>Fungi</taxon>
        <taxon>Dikarya</taxon>
        <taxon>Basidiomycota</taxon>
        <taxon>Agaricomycotina</taxon>
        <taxon>Agaricomycetes</taxon>
        <taxon>Agaricomycetidae</taxon>
        <taxon>Agaricales</taxon>
        <taxon>Marasmiineae</taxon>
        <taxon>Omphalotaceae</taxon>
        <taxon>Lentinula</taxon>
    </lineage>
</organism>
<dbReference type="AlphaFoldDB" id="A0A9W9DE99"/>
<dbReference type="SMART" id="SM00906">
    <property type="entry name" value="Fungal_trans"/>
    <property type="match status" value="1"/>
</dbReference>
<dbReference type="SMART" id="SM00066">
    <property type="entry name" value="GAL4"/>
    <property type="match status" value="1"/>
</dbReference>
<gene>
    <name evidence="5" type="ORF">C8J55DRAFT_552805</name>
</gene>
<dbReference type="GO" id="GO:0003677">
    <property type="term" value="F:DNA binding"/>
    <property type="evidence" value="ECO:0007669"/>
    <property type="project" value="InterPro"/>
</dbReference>
<dbReference type="Gene3D" id="4.10.240.10">
    <property type="entry name" value="Zn(2)-C6 fungal-type DNA-binding domain"/>
    <property type="match status" value="1"/>
</dbReference>
<name>A0A9W9DE99_9AGAR</name>
<dbReference type="PROSITE" id="PS50048">
    <property type="entry name" value="ZN2_CY6_FUNGAL_2"/>
    <property type="match status" value="1"/>
</dbReference>
<reference evidence="5" key="2">
    <citation type="journal article" date="2023" name="Proc. Natl. Acad. Sci. U.S.A.">
        <title>A global phylogenomic analysis of the shiitake genus Lentinula.</title>
        <authorList>
            <person name="Sierra-Patev S."/>
            <person name="Min B."/>
            <person name="Naranjo-Ortiz M."/>
            <person name="Looney B."/>
            <person name="Konkel Z."/>
            <person name="Slot J.C."/>
            <person name="Sakamoto Y."/>
            <person name="Steenwyk J.L."/>
            <person name="Rokas A."/>
            <person name="Carro J."/>
            <person name="Camarero S."/>
            <person name="Ferreira P."/>
            <person name="Molpeceres G."/>
            <person name="Ruiz-Duenas F.J."/>
            <person name="Serrano A."/>
            <person name="Henrissat B."/>
            <person name="Drula E."/>
            <person name="Hughes K.W."/>
            <person name="Mata J.L."/>
            <person name="Ishikawa N.K."/>
            <person name="Vargas-Isla R."/>
            <person name="Ushijima S."/>
            <person name="Smith C.A."/>
            <person name="Donoghue J."/>
            <person name="Ahrendt S."/>
            <person name="Andreopoulos W."/>
            <person name="He G."/>
            <person name="LaButti K."/>
            <person name="Lipzen A."/>
            <person name="Ng V."/>
            <person name="Riley R."/>
            <person name="Sandor L."/>
            <person name="Barry K."/>
            <person name="Martinez A.T."/>
            <person name="Xiao Y."/>
            <person name="Gibbons J.G."/>
            <person name="Terashima K."/>
            <person name="Grigoriev I.V."/>
            <person name="Hibbett D."/>
        </authorList>
    </citation>
    <scope>NUCLEOTIDE SEQUENCE</scope>
    <source>
        <strain evidence="5">Sp2 HRB7682 ss15</strain>
    </source>
</reference>
<dbReference type="Pfam" id="PF00172">
    <property type="entry name" value="Zn_clus"/>
    <property type="match status" value="1"/>
</dbReference>
<dbReference type="InterPro" id="IPR036864">
    <property type="entry name" value="Zn2-C6_fun-type_DNA-bd_sf"/>
</dbReference>
<evidence type="ECO:0000256" key="3">
    <source>
        <dbReference type="SAM" id="MobiDB-lite"/>
    </source>
</evidence>
<dbReference type="CDD" id="cd00067">
    <property type="entry name" value="GAL4"/>
    <property type="match status" value="1"/>
</dbReference>
<evidence type="ECO:0000313" key="6">
    <source>
        <dbReference type="Proteomes" id="UP001150238"/>
    </source>
</evidence>
<dbReference type="EMBL" id="JANVFS010000053">
    <property type="protein sequence ID" value="KAJ4465202.1"/>
    <property type="molecule type" value="Genomic_DNA"/>
</dbReference>
<comment type="caution">
    <text evidence="5">The sequence shown here is derived from an EMBL/GenBank/DDBJ whole genome shotgun (WGS) entry which is preliminary data.</text>
</comment>
<feature type="region of interest" description="Disordered" evidence="3">
    <location>
        <begin position="663"/>
        <end position="703"/>
    </location>
</feature>
<feature type="region of interest" description="Disordered" evidence="3">
    <location>
        <begin position="1"/>
        <end position="23"/>
    </location>
</feature>
<dbReference type="Proteomes" id="UP001150238">
    <property type="component" value="Unassembled WGS sequence"/>
</dbReference>
<dbReference type="GO" id="GO:0006351">
    <property type="term" value="P:DNA-templated transcription"/>
    <property type="evidence" value="ECO:0007669"/>
    <property type="project" value="InterPro"/>
</dbReference>
<feature type="compositionally biased region" description="Acidic residues" evidence="3">
    <location>
        <begin position="146"/>
        <end position="156"/>
    </location>
</feature>
<feature type="compositionally biased region" description="Polar residues" evidence="3">
    <location>
        <begin position="687"/>
        <end position="703"/>
    </location>
</feature>